<keyword evidence="1" id="KW-0732">Signal</keyword>
<gene>
    <name evidence="2" type="ORF">H8K43_12640</name>
</gene>
<sequence length="284" mass="30153">MRKTNPTSLLKQSSAAGMLLILSACGGGSAGDEVANDISTGLLCGLFNCKDSADLALQDISTRFVVTQSNGVVQISGRLGQSANIVTVVRTSGNDQLSASANGQTVPLSAADELRSRYSAQIPDASVQPVVTVNFIRGGTAYPNMVTLPAVFSIVNPAGPVTLARSAGKLRVQFSRNMQGNTSVRVAMKCTRYDGSSFNEQSDLSFKLEPDAYRIDTLDLDRVLNARSVAANNNNANTALVSSCDLELIWSNYTTGTTHPSLNKYSTISGERSASHQVFYDARL</sequence>
<dbReference type="EMBL" id="JACOGD010000006">
    <property type="protein sequence ID" value="MBC3932528.1"/>
    <property type="molecule type" value="Genomic_DNA"/>
</dbReference>
<organism evidence="2 3">
    <name type="scientific">Undibacterium curvum</name>
    <dbReference type="NCBI Taxonomy" id="2762294"/>
    <lineage>
        <taxon>Bacteria</taxon>
        <taxon>Pseudomonadati</taxon>
        <taxon>Pseudomonadota</taxon>
        <taxon>Betaproteobacteria</taxon>
        <taxon>Burkholderiales</taxon>
        <taxon>Oxalobacteraceae</taxon>
        <taxon>Undibacterium</taxon>
    </lineage>
</organism>
<protein>
    <recommendedName>
        <fullName evidence="4">Lipoprotein</fullName>
    </recommendedName>
</protein>
<evidence type="ECO:0000256" key="1">
    <source>
        <dbReference type="SAM" id="SignalP"/>
    </source>
</evidence>
<accession>A0ABR7A6K3</accession>
<comment type="caution">
    <text evidence="2">The sequence shown here is derived from an EMBL/GenBank/DDBJ whole genome shotgun (WGS) entry which is preliminary data.</text>
</comment>
<reference evidence="2 3" key="1">
    <citation type="submission" date="2020-08" db="EMBL/GenBank/DDBJ databases">
        <title>Novel species isolated from subtropical streams in China.</title>
        <authorList>
            <person name="Lu H."/>
        </authorList>
    </citation>
    <scope>NUCLEOTIDE SEQUENCE [LARGE SCALE GENOMIC DNA]</scope>
    <source>
        <strain evidence="2 3">CY22W</strain>
    </source>
</reference>
<feature type="chain" id="PRO_5046107753" description="Lipoprotein" evidence="1">
    <location>
        <begin position="31"/>
        <end position="284"/>
    </location>
</feature>
<dbReference type="Proteomes" id="UP000654304">
    <property type="component" value="Unassembled WGS sequence"/>
</dbReference>
<evidence type="ECO:0000313" key="2">
    <source>
        <dbReference type="EMBL" id="MBC3932528.1"/>
    </source>
</evidence>
<evidence type="ECO:0008006" key="4">
    <source>
        <dbReference type="Google" id="ProtNLM"/>
    </source>
</evidence>
<evidence type="ECO:0000313" key="3">
    <source>
        <dbReference type="Proteomes" id="UP000654304"/>
    </source>
</evidence>
<keyword evidence="3" id="KW-1185">Reference proteome</keyword>
<dbReference type="PROSITE" id="PS51257">
    <property type="entry name" value="PROKAR_LIPOPROTEIN"/>
    <property type="match status" value="1"/>
</dbReference>
<dbReference type="RefSeq" id="WP_186904172.1">
    <property type="nucleotide sequence ID" value="NZ_JACOGD010000006.1"/>
</dbReference>
<name>A0ABR7A6K3_9BURK</name>
<feature type="signal peptide" evidence="1">
    <location>
        <begin position="1"/>
        <end position="30"/>
    </location>
</feature>
<proteinExistence type="predicted"/>